<dbReference type="Proteomes" id="UP000604475">
    <property type="component" value="Unassembled WGS sequence"/>
</dbReference>
<accession>A0A937RL33</accession>
<dbReference type="Gene3D" id="1.10.1200.10">
    <property type="entry name" value="ACP-like"/>
    <property type="match status" value="1"/>
</dbReference>
<protein>
    <submittedName>
        <fullName evidence="2">Acyl carrier protein</fullName>
    </submittedName>
</protein>
<dbReference type="AlphaFoldDB" id="A0A937RL33"/>
<dbReference type="Pfam" id="PF00550">
    <property type="entry name" value="PP-binding"/>
    <property type="match status" value="1"/>
</dbReference>
<evidence type="ECO:0000259" key="1">
    <source>
        <dbReference type="Pfam" id="PF00550"/>
    </source>
</evidence>
<reference evidence="2" key="1">
    <citation type="submission" date="2020-12" db="EMBL/GenBank/DDBJ databases">
        <title>Genomic characterization of non-nitrogen-fixing Frankia strains.</title>
        <authorList>
            <person name="Carlos-Shanley C."/>
            <person name="Guerra T."/>
            <person name="Hahn D."/>
        </authorList>
    </citation>
    <scope>NUCLEOTIDE SEQUENCE</scope>
    <source>
        <strain evidence="2">CN6</strain>
    </source>
</reference>
<dbReference type="InterPro" id="IPR036736">
    <property type="entry name" value="ACP-like_sf"/>
</dbReference>
<dbReference type="InterPro" id="IPR009081">
    <property type="entry name" value="PP-bd_ACP"/>
</dbReference>
<dbReference type="EMBL" id="JAEACQ010000305">
    <property type="protein sequence ID" value="MBL7632292.1"/>
    <property type="molecule type" value="Genomic_DNA"/>
</dbReference>
<gene>
    <name evidence="2" type="ORF">I7412_35105</name>
</gene>
<evidence type="ECO:0000313" key="2">
    <source>
        <dbReference type="EMBL" id="MBL7632292.1"/>
    </source>
</evidence>
<sequence>MYAEKQRIDAPKKAVAGIQRLTADDLLDFLVEQAGLLLEDRPADLHVTFSDIGLDSLAYLQLQSEIFGRFDVELPAYPPDDYTLADILAAVNAVLLPQDV</sequence>
<organism evidence="2 3">
    <name type="scientific">Frankia nepalensis</name>
    <dbReference type="NCBI Taxonomy" id="1836974"/>
    <lineage>
        <taxon>Bacteria</taxon>
        <taxon>Bacillati</taxon>
        <taxon>Actinomycetota</taxon>
        <taxon>Actinomycetes</taxon>
        <taxon>Frankiales</taxon>
        <taxon>Frankiaceae</taxon>
        <taxon>Frankia</taxon>
    </lineage>
</organism>
<evidence type="ECO:0000313" key="3">
    <source>
        <dbReference type="Proteomes" id="UP000604475"/>
    </source>
</evidence>
<proteinExistence type="predicted"/>
<keyword evidence="3" id="KW-1185">Reference proteome</keyword>
<dbReference type="SUPFAM" id="SSF47336">
    <property type="entry name" value="ACP-like"/>
    <property type="match status" value="1"/>
</dbReference>
<feature type="domain" description="Carrier" evidence="1">
    <location>
        <begin position="30"/>
        <end position="76"/>
    </location>
</feature>
<comment type="caution">
    <text evidence="2">The sequence shown here is derived from an EMBL/GenBank/DDBJ whole genome shotgun (WGS) entry which is preliminary data.</text>
</comment>
<name>A0A937RL33_9ACTN</name>